<dbReference type="SUPFAM" id="SSF49452">
    <property type="entry name" value="Starch-binding domain-like"/>
    <property type="match status" value="1"/>
</dbReference>
<comment type="similarity">
    <text evidence="4">Belongs to the TonB-dependent receptor family.</text>
</comment>
<evidence type="ECO:0000256" key="6">
    <source>
        <dbReference type="SAM" id="SignalP"/>
    </source>
</evidence>
<dbReference type="InterPro" id="IPR036942">
    <property type="entry name" value="Beta-barrel_TonB_sf"/>
</dbReference>
<dbReference type="GO" id="GO:0030246">
    <property type="term" value="F:carbohydrate binding"/>
    <property type="evidence" value="ECO:0007669"/>
    <property type="project" value="InterPro"/>
</dbReference>
<dbReference type="PANTHER" id="PTHR40980">
    <property type="entry name" value="PLUG DOMAIN-CONTAINING PROTEIN"/>
    <property type="match status" value="1"/>
</dbReference>
<evidence type="ECO:0000256" key="1">
    <source>
        <dbReference type="ARBA" id="ARBA00004442"/>
    </source>
</evidence>
<comment type="caution">
    <text evidence="9">The sequence shown here is derived from an EMBL/GenBank/DDBJ whole genome shotgun (WGS) entry which is preliminary data.</text>
</comment>
<comment type="subcellular location">
    <subcellularLocation>
        <location evidence="1 4">Cell outer membrane</location>
    </subcellularLocation>
</comment>
<dbReference type="SUPFAM" id="SSF56935">
    <property type="entry name" value="Porins"/>
    <property type="match status" value="1"/>
</dbReference>
<dbReference type="Pfam" id="PF00593">
    <property type="entry name" value="TonB_dep_Rec_b-barrel"/>
    <property type="match status" value="1"/>
</dbReference>
<protein>
    <submittedName>
        <fullName evidence="9">TonB-dependent receptor</fullName>
    </submittedName>
</protein>
<dbReference type="NCBIfam" id="TIGR01782">
    <property type="entry name" value="TonB-Xanth-Caul"/>
    <property type="match status" value="1"/>
</dbReference>
<keyword evidence="9" id="KW-0675">Receptor</keyword>
<dbReference type="Gene3D" id="2.60.40.1120">
    <property type="entry name" value="Carboxypeptidase-like, regulatory domain"/>
    <property type="match status" value="1"/>
</dbReference>
<evidence type="ECO:0000256" key="4">
    <source>
        <dbReference type="RuleBase" id="RU003357"/>
    </source>
</evidence>
<evidence type="ECO:0000313" key="10">
    <source>
        <dbReference type="Proteomes" id="UP000016569"/>
    </source>
</evidence>
<evidence type="ECO:0000256" key="2">
    <source>
        <dbReference type="ARBA" id="ARBA00023136"/>
    </source>
</evidence>
<accession>A0A8E0NDV5</accession>
<dbReference type="InterPro" id="IPR012910">
    <property type="entry name" value="Plug_dom"/>
</dbReference>
<feature type="compositionally biased region" description="Low complexity" evidence="5">
    <location>
        <begin position="783"/>
        <end position="799"/>
    </location>
</feature>
<feature type="signal peptide" evidence="6">
    <location>
        <begin position="1"/>
        <end position="39"/>
    </location>
</feature>
<evidence type="ECO:0000256" key="5">
    <source>
        <dbReference type="SAM" id="MobiDB-lite"/>
    </source>
</evidence>
<keyword evidence="10" id="KW-1185">Reference proteome</keyword>
<dbReference type="Pfam" id="PF07715">
    <property type="entry name" value="Plug"/>
    <property type="match status" value="1"/>
</dbReference>
<feature type="region of interest" description="Disordered" evidence="5">
    <location>
        <begin position="780"/>
        <end position="804"/>
    </location>
</feature>
<keyword evidence="6" id="KW-0732">Signal</keyword>
<dbReference type="InterPro" id="IPR013784">
    <property type="entry name" value="Carb-bd-like_fold"/>
</dbReference>
<feature type="chain" id="PRO_5034122838" evidence="6">
    <location>
        <begin position="40"/>
        <end position="949"/>
    </location>
</feature>
<dbReference type="InterPro" id="IPR037066">
    <property type="entry name" value="Plug_dom_sf"/>
</dbReference>
<dbReference type="EMBL" id="BATC01000087">
    <property type="protein sequence ID" value="GAD60567.1"/>
    <property type="molecule type" value="Genomic_DNA"/>
</dbReference>
<gene>
    <name evidence="9" type="ORF">MBEBAB_2817</name>
</gene>
<organism evidence="9 10">
    <name type="scientific">Brevundimonas abyssalis TAR-001</name>
    <dbReference type="NCBI Taxonomy" id="1391729"/>
    <lineage>
        <taxon>Bacteria</taxon>
        <taxon>Pseudomonadati</taxon>
        <taxon>Pseudomonadota</taxon>
        <taxon>Alphaproteobacteria</taxon>
        <taxon>Caulobacterales</taxon>
        <taxon>Caulobacteraceae</taxon>
        <taxon>Brevundimonas</taxon>
    </lineage>
</organism>
<dbReference type="Proteomes" id="UP000016569">
    <property type="component" value="Unassembled WGS sequence"/>
</dbReference>
<dbReference type="Gene3D" id="2.170.130.10">
    <property type="entry name" value="TonB-dependent receptor, plug domain"/>
    <property type="match status" value="1"/>
</dbReference>
<evidence type="ECO:0000256" key="3">
    <source>
        <dbReference type="ARBA" id="ARBA00023237"/>
    </source>
</evidence>
<evidence type="ECO:0000259" key="7">
    <source>
        <dbReference type="Pfam" id="PF00593"/>
    </source>
</evidence>
<dbReference type="PANTHER" id="PTHR40980:SF4">
    <property type="entry name" value="TONB-DEPENDENT RECEPTOR-LIKE BETA-BARREL DOMAIN-CONTAINING PROTEIN"/>
    <property type="match status" value="1"/>
</dbReference>
<dbReference type="Gene3D" id="2.40.170.20">
    <property type="entry name" value="TonB-dependent receptor, beta-barrel domain"/>
    <property type="match status" value="2"/>
</dbReference>
<keyword evidence="3" id="KW-0998">Cell outer membrane</keyword>
<keyword evidence="2 4" id="KW-0472">Membrane</keyword>
<feature type="domain" description="TonB-dependent receptor plug" evidence="8">
    <location>
        <begin position="145"/>
        <end position="250"/>
    </location>
</feature>
<proteinExistence type="inferred from homology"/>
<feature type="domain" description="TonB-dependent receptor-like beta-barrel" evidence="7">
    <location>
        <begin position="477"/>
        <end position="916"/>
    </location>
</feature>
<name>A0A8E0NDV5_9CAUL</name>
<dbReference type="InterPro" id="IPR010104">
    <property type="entry name" value="TonB_rcpt_bac"/>
</dbReference>
<keyword evidence="4" id="KW-0798">TonB box</keyword>
<reference evidence="10" key="1">
    <citation type="journal article" date="2013" name="Genome Announc.">
        <title>Draft Genome Sequence of the Dimorphic Prosthecate Bacterium Brevundimonas abyssalis TAR-001T.</title>
        <authorList>
            <person name="Tsubouchi T."/>
            <person name="Nishi S."/>
            <person name="Usui K."/>
            <person name="Shimane Y."/>
            <person name="Takaki Y."/>
            <person name="Maruyama T."/>
            <person name="Hatada Y."/>
        </authorList>
    </citation>
    <scope>NUCLEOTIDE SEQUENCE [LARGE SCALE GENOMIC DNA]</scope>
    <source>
        <strain evidence="10">TAR-001</strain>
    </source>
</reference>
<sequence>MKTTRIRSASILRAGVAALALLAAGPVVLLAAAPAEAQAQDGVVRGRVSDQQAGAFFGGAEVLLVETGQRAVTGADGRFVINGVAPGTYTLRTTYVGAGVVDETVEVAPGSGAVVNVRIGADVTTVENILVVGTRANLSTALNRKRNAPNLVDGVSSDFIGQFPDQNVTEAAQRIPGVSINRDQGEGRFISIRGANPNLNSISINGVGVPSAEGDQRQVALDVIPAELLSSLTIVKSLTPDMDADTIGGAVQIESATAFDRAGFGGTFTAEGSYNTLREEISPRIGLSASNIYDVGTGQLGIAGSFSWFDRELGSDGIENGSGELDEDGGTIFPVELEPRDYVLARTRLGAALNFDWRLSDTASLYLRTLYSEFADDEVQGGSIFEPNPDNGANIVSGSEREFLLADQEVESYVSDREETQTIYSVAFGGENRFGSNLLEYQLAYAQAGEDNPDYVEFIFVADHSGTGTLVGSNLDDPRRPLIITNDLAGFNDASRYELDEAIFESGVTEDREWSARVDLTHDTFFGDNPGFLKFGLKARMRDRMSDLDINVYGGADMDATIADFLNSDIDYPLGLIAPQADPQAVAAFVRANQAAFNDDLDEEGSFIDSNVEDYEVEEDIWAGYGMASADIGALTLTGGVRIEHTEYSARGNEVTLDEDAGTLTLTAISVEDSYTDVLPSLNARYELSPRTLLRAAYFRSVVRPILEQNRPAGLIEIEDGEVEAEFGNVDLERTRADSIDLSIEYYPGDVGLLSAGLFFKRLQDPVYAIDLGGTTGYEALKPTRPSSTARTPTSSASSWPGNRAPSCLRPLTACCWRPTTPGWTPRAASRCRTAASRTAPLPFQAENTANLSIGYQKYGFSARLAATYRDRILDEVGDPEDPAFDVYIDDHLQIDLTAAYDVTRNVQIFFEGSNLGDEPLYSFSGSRNVNVQYEEYGPSYTVGLKAVF</sequence>
<dbReference type="InterPro" id="IPR000531">
    <property type="entry name" value="Beta-barrel_TonB"/>
</dbReference>
<dbReference type="Pfam" id="PF13620">
    <property type="entry name" value="CarboxypepD_reg"/>
    <property type="match status" value="1"/>
</dbReference>
<dbReference type="GO" id="GO:0009279">
    <property type="term" value="C:cell outer membrane"/>
    <property type="evidence" value="ECO:0007669"/>
    <property type="project" value="UniProtKB-SubCell"/>
</dbReference>
<dbReference type="AlphaFoldDB" id="A0A8E0NDV5"/>
<evidence type="ECO:0000313" key="9">
    <source>
        <dbReference type="EMBL" id="GAD60567.1"/>
    </source>
</evidence>
<evidence type="ECO:0000259" key="8">
    <source>
        <dbReference type="Pfam" id="PF07715"/>
    </source>
</evidence>